<dbReference type="EMBL" id="JBHSFQ010000009">
    <property type="protein sequence ID" value="MFC4562580.1"/>
    <property type="molecule type" value="Genomic_DNA"/>
</dbReference>
<evidence type="ECO:0000313" key="2">
    <source>
        <dbReference type="Proteomes" id="UP001595923"/>
    </source>
</evidence>
<reference evidence="2" key="1">
    <citation type="journal article" date="2019" name="Int. J. Syst. Evol. Microbiol.">
        <title>The Global Catalogue of Microorganisms (GCM) 10K type strain sequencing project: providing services to taxonomists for standard genome sequencing and annotation.</title>
        <authorList>
            <consortium name="The Broad Institute Genomics Platform"/>
            <consortium name="The Broad Institute Genome Sequencing Center for Infectious Disease"/>
            <person name="Wu L."/>
            <person name="Ma J."/>
        </authorList>
    </citation>
    <scope>NUCLEOTIDE SEQUENCE [LARGE SCALE GENOMIC DNA]</scope>
    <source>
        <strain evidence="2">XZYJ18</strain>
    </source>
</reference>
<dbReference type="Proteomes" id="UP001595923">
    <property type="component" value="Unassembled WGS sequence"/>
</dbReference>
<protein>
    <submittedName>
        <fullName evidence="1">Uncharacterized protein</fullName>
    </submittedName>
</protein>
<proteinExistence type="predicted"/>
<gene>
    <name evidence="1" type="ORF">ACFO4E_12010</name>
</gene>
<sequence>MDTRPRECCALTDCPWCSRDDLACHYCSGSGRWRPEMPVQDGDGMISWKRVEEECRMCTGTGKAHHHVAAG</sequence>
<dbReference type="RefSeq" id="WP_378573917.1">
    <property type="nucleotide sequence ID" value="NZ_JBHSFQ010000009.1"/>
</dbReference>
<keyword evidence="2" id="KW-1185">Reference proteome</keyword>
<comment type="caution">
    <text evidence="1">The sequence shown here is derived from an EMBL/GenBank/DDBJ whole genome shotgun (WGS) entry which is preliminary data.</text>
</comment>
<evidence type="ECO:0000313" key="1">
    <source>
        <dbReference type="EMBL" id="MFC4562580.1"/>
    </source>
</evidence>
<name>A0ABV9DV13_9ACTN</name>
<organism evidence="1 2">
    <name type="scientific">Nocardiopsis mangrovi</name>
    <dbReference type="NCBI Taxonomy" id="1179818"/>
    <lineage>
        <taxon>Bacteria</taxon>
        <taxon>Bacillati</taxon>
        <taxon>Actinomycetota</taxon>
        <taxon>Actinomycetes</taxon>
        <taxon>Streptosporangiales</taxon>
        <taxon>Nocardiopsidaceae</taxon>
        <taxon>Nocardiopsis</taxon>
    </lineage>
</organism>
<accession>A0ABV9DV13</accession>